<protein>
    <submittedName>
        <fullName evidence="2">Uncharacterized protein</fullName>
    </submittedName>
</protein>
<evidence type="ECO:0000313" key="2">
    <source>
        <dbReference type="EMBL" id="KAK8882038.1"/>
    </source>
</evidence>
<feature type="compositionally biased region" description="Basic residues" evidence="1">
    <location>
        <begin position="127"/>
        <end position="138"/>
    </location>
</feature>
<accession>A0ABR2JTB6</accession>
<evidence type="ECO:0000313" key="3">
    <source>
        <dbReference type="Proteomes" id="UP001470230"/>
    </source>
</evidence>
<sequence length="138" mass="16019">MFIKKLPDQAIQNIYDKDMININSLCDKIHENNLRIKEKGKLMTRITSLYSNDTDVQKTIQKCDFDFLDKSLDQSLSLFMTNFLFGDSIKKVAIKQTESAEKSLDRCYNTISTEKEVDKSSPPSSTRSRKSRKTRRPK</sequence>
<keyword evidence="3" id="KW-1185">Reference proteome</keyword>
<proteinExistence type="predicted"/>
<comment type="caution">
    <text evidence="2">The sequence shown here is derived from an EMBL/GenBank/DDBJ whole genome shotgun (WGS) entry which is preliminary data.</text>
</comment>
<organism evidence="2 3">
    <name type="scientific">Tritrichomonas musculus</name>
    <dbReference type="NCBI Taxonomy" id="1915356"/>
    <lineage>
        <taxon>Eukaryota</taxon>
        <taxon>Metamonada</taxon>
        <taxon>Parabasalia</taxon>
        <taxon>Tritrichomonadida</taxon>
        <taxon>Tritrichomonadidae</taxon>
        <taxon>Tritrichomonas</taxon>
    </lineage>
</organism>
<evidence type="ECO:0000256" key="1">
    <source>
        <dbReference type="SAM" id="MobiDB-lite"/>
    </source>
</evidence>
<dbReference type="Proteomes" id="UP001470230">
    <property type="component" value="Unassembled WGS sequence"/>
</dbReference>
<name>A0ABR2JTB6_9EUKA</name>
<gene>
    <name evidence="2" type="ORF">M9Y10_044678</name>
</gene>
<reference evidence="2 3" key="1">
    <citation type="submission" date="2024-04" db="EMBL/GenBank/DDBJ databases">
        <title>Tritrichomonas musculus Genome.</title>
        <authorList>
            <person name="Alves-Ferreira E."/>
            <person name="Grigg M."/>
            <person name="Lorenzi H."/>
            <person name="Galac M."/>
        </authorList>
    </citation>
    <scope>NUCLEOTIDE SEQUENCE [LARGE SCALE GENOMIC DNA]</scope>
    <source>
        <strain evidence="2 3">EAF2021</strain>
    </source>
</reference>
<feature type="region of interest" description="Disordered" evidence="1">
    <location>
        <begin position="112"/>
        <end position="138"/>
    </location>
</feature>
<dbReference type="EMBL" id="JAPFFF010000009">
    <property type="protein sequence ID" value="KAK8882038.1"/>
    <property type="molecule type" value="Genomic_DNA"/>
</dbReference>